<gene>
    <name evidence="2" type="ORF">FA13DRAFT_1729520</name>
</gene>
<protein>
    <submittedName>
        <fullName evidence="2">Uncharacterized protein</fullName>
    </submittedName>
</protein>
<organism evidence="2 3">
    <name type="scientific">Coprinellus micaceus</name>
    <name type="common">Glistening ink-cap mushroom</name>
    <name type="synonym">Coprinus micaceus</name>
    <dbReference type="NCBI Taxonomy" id="71717"/>
    <lineage>
        <taxon>Eukaryota</taxon>
        <taxon>Fungi</taxon>
        <taxon>Dikarya</taxon>
        <taxon>Basidiomycota</taxon>
        <taxon>Agaricomycotina</taxon>
        <taxon>Agaricomycetes</taxon>
        <taxon>Agaricomycetidae</taxon>
        <taxon>Agaricales</taxon>
        <taxon>Agaricineae</taxon>
        <taxon>Psathyrellaceae</taxon>
        <taxon>Coprinellus</taxon>
    </lineage>
</organism>
<feature type="compositionally biased region" description="Polar residues" evidence="1">
    <location>
        <begin position="75"/>
        <end position="88"/>
    </location>
</feature>
<evidence type="ECO:0000256" key="1">
    <source>
        <dbReference type="SAM" id="MobiDB-lite"/>
    </source>
</evidence>
<dbReference type="AlphaFoldDB" id="A0A4Y7TJ92"/>
<sequence>MRTRIQRRRLEEAHWPLFPGQDPGQHELLKDMHKPSKPGSPVANAYHLVLALWEQVERGEEEFDAGQIEGRRNGLEQSKSVVASLAGN</sequence>
<evidence type="ECO:0000313" key="2">
    <source>
        <dbReference type="EMBL" id="TEB34054.1"/>
    </source>
</evidence>
<comment type="caution">
    <text evidence="2">The sequence shown here is derived from an EMBL/GenBank/DDBJ whole genome shotgun (WGS) entry which is preliminary data.</text>
</comment>
<reference evidence="2 3" key="1">
    <citation type="journal article" date="2019" name="Nat. Ecol. Evol.">
        <title>Megaphylogeny resolves global patterns of mushroom evolution.</title>
        <authorList>
            <person name="Varga T."/>
            <person name="Krizsan K."/>
            <person name="Foldi C."/>
            <person name="Dima B."/>
            <person name="Sanchez-Garcia M."/>
            <person name="Sanchez-Ramirez S."/>
            <person name="Szollosi G.J."/>
            <person name="Szarkandi J.G."/>
            <person name="Papp V."/>
            <person name="Albert L."/>
            <person name="Andreopoulos W."/>
            <person name="Angelini C."/>
            <person name="Antonin V."/>
            <person name="Barry K.W."/>
            <person name="Bougher N.L."/>
            <person name="Buchanan P."/>
            <person name="Buyck B."/>
            <person name="Bense V."/>
            <person name="Catcheside P."/>
            <person name="Chovatia M."/>
            <person name="Cooper J."/>
            <person name="Damon W."/>
            <person name="Desjardin D."/>
            <person name="Finy P."/>
            <person name="Geml J."/>
            <person name="Haridas S."/>
            <person name="Hughes K."/>
            <person name="Justo A."/>
            <person name="Karasinski D."/>
            <person name="Kautmanova I."/>
            <person name="Kiss B."/>
            <person name="Kocsube S."/>
            <person name="Kotiranta H."/>
            <person name="LaButti K.M."/>
            <person name="Lechner B.E."/>
            <person name="Liimatainen K."/>
            <person name="Lipzen A."/>
            <person name="Lukacs Z."/>
            <person name="Mihaltcheva S."/>
            <person name="Morgado L.N."/>
            <person name="Niskanen T."/>
            <person name="Noordeloos M.E."/>
            <person name="Ohm R.A."/>
            <person name="Ortiz-Santana B."/>
            <person name="Ovrebo C."/>
            <person name="Racz N."/>
            <person name="Riley R."/>
            <person name="Savchenko A."/>
            <person name="Shiryaev A."/>
            <person name="Soop K."/>
            <person name="Spirin V."/>
            <person name="Szebenyi C."/>
            <person name="Tomsovsky M."/>
            <person name="Tulloss R.E."/>
            <person name="Uehling J."/>
            <person name="Grigoriev I.V."/>
            <person name="Vagvolgyi C."/>
            <person name="Papp T."/>
            <person name="Martin F.M."/>
            <person name="Miettinen O."/>
            <person name="Hibbett D.S."/>
            <person name="Nagy L.G."/>
        </authorList>
    </citation>
    <scope>NUCLEOTIDE SEQUENCE [LARGE SCALE GENOMIC DNA]</scope>
    <source>
        <strain evidence="2 3">FP101781</strain>
    </source>
</reference>
<name>A0A4Y7TJ92_COPMI</name>
<feature type="region of interest" description="Disordered" evidence="1">
    <location>
        <begin position="67"/>
        <end position="88"/>
    </location>
</feature>
<feature type="non-terminal residue" evidence="2">
    <location>
        <position position="1"/>
    </location>
</feature>
<dbReference type="Proteomes" id="UP000298030">
    <property type="component" value="Unassembled WGS sequence"/>
</dbReference>
<feature type="non-terminal residue" evidence="2">
    <location>
        <position position="88"/>
    </location>
</feature>
<dbReference type="EMBL" id="QPFP01000010">
    <property type="protein sequence ID" value="TEB34054.1"/>
    <property type="molecule type" value="Genomic_DNA"/>
</dbReference>
<keyword evidence="3" id="KW-1185">Reference proteome</keyword>
<accession>A0A4Y7TJ92</accession>
<proteinExistence type="predicted"/>
<evidence type="ECO:0000313" key="3">
    <source>
        <dbReference type="Proteomes" id="UP000298030"/>
    </source>
</evidence>